<dbReference type="KEGG" id="aqu:109583846"/>
<keyword evidence="3" id="KW-1185">Reference proteome</keyword>
<organism evidence="2 3">
    <name type="scientific">Amphimedon queenslandica</name>
    <name type="common">Sponge</name>
    <dbReference type="NCBI Taxonomy" id="400682"/>
    <lineage>
        <taxon>Eukaryota</taxon>
        <taxon>Metazoa</taxon>
        <taxon>Porifera</taxon>
        <taxon>Demospongiae</taxon>
        <taxon>Heteroscleromorpha</taxon>
        <taxon>Haplosclerida</taxon>
        <taxon>Niphatidae</taxon>
        <taxon>Amphimedon</taxon>
    </lineage>
</organism>
<gene>
    <name evidence="2" type="primary">109583846</name>
</gene>
<protein>
    <submittedName>
        <fullName evidence="2">Uncharacterized protein</fullName>
    </submittedName>
</protein>
<keyword evidence="1" id="KW-0732">Signal</keyword>
<reference evidence="2" key="2">
    <citation type="submission" date="2024-06" db="UniProtKB">
        <authorList>
            <consortium name="EnsemblMetazoa"/>
        </authorList>
    </citation>
    <scope>IDENTIFICATION</scope>
</reference>
<proteinExistence type="predicted"/>
<dbReference type="EnsemblMetazoa" id="XM_019999339.1">
    <property type="protein sequence ID" value="XP_019854898.1"/>
    <property type="gene ID" value="LOC109583846"/>
</dbReference>
<feature type="chain" id="PRO_5042943573" evidence="1">
    <location>
        <begin position="18"/>
        <end position="259"/>
    </location>
</feature>
<name>A0AAN0JDW3_AMPQE</name>
<accession>A0AAN0JDW3</accession>
<dbReference type="Proteomes" id="UP000007879">
    <property type="component" value="Unassembled WGS sequence"/>
</dbReference>
<feature type="signal peptide" evidence="1">
    <location>
        <begin position="1"/>
        <end position="17"/>
    </location>
</feature>
<sequence length="259" mass="28572">MKTLVFFFMTLSVCALALPSMSIAVCVNVCSLYVISMIGTKSYHSDHYSNRNKVTNMNNEASPPEEGTSLLQEGGTKDIEVKIEGEKICVYYKGNKLGCVDITAACGTTIFRYTFGCADDEELFADHCYKKCSLLANETFPIRIGPNACAGDGCPSDWEYEAGLCYPECEEHYTGLGSVCWGHCSHFCGEEYTDMGLYCYQWWPPKSCTKPKHDRGAPSLPYIPLTDGEGCSGFGVNNKGKCPFEDLSSKLPIDICKKQ</sequence>
<evidence type="ECO:0000313" key="2">
    <source>
        <dbReference type="EnsemblMetazoa" id="XP_019854898.1"/>
    </source>
</evidence>
<evidence type="ECO:0000256" key="1">
    <source>
        <dbReference type="SAM" id="SignalP"/>
    </source>
</evidence>
<dbReference type="AlphaFoldDB" id="A0AAN0JDW3"/>
<evidence type="ECO:0000313" key="3">
    <source>
        <dbReference type="Proteomes" id="UP000007879"/>
    </source>
</evidence>
<reference evidence="3" key="1">
    <citation type="journal article" date="2010" name="Nature">
        <title>The Amphimedon queenslandica genome and the evolution of animal complexity.</title>
        <authorList>
            <person name="Srivastava M."/>
            <person name="Simakov O."/>
            <person name="Chapman J."/>
            <person name="Fahey B."/>
            <person name="Gauthier M.E."/>
            <person name="Mitros T."/>
            <person name="Richards G.S."/>
            <person name="Conaco C."/>
            <person name="Dacre M."/>
            <person name="Hellsten U."/>
            <person name="Larroux C."/>
            <person name="Putnam N.H."/>
            <person name="Stanke M."/>
            <person name="Adamska M."/>
            <person name="Darling A."/>
            <person name="Degnan S.M."/>
            <person name="Oakley T.H."/>
            <person name="Plachetzki D.C."/>
            <person name="Zhai Y."/>
            <person name="Adamski M."/>
            <person name="Calcino A."/>
            <person name="Cummins S.F."/>
            <person name="Goodstein D.M."/>
            <person name="Harris C."/>
            <person name="Jackson D.J."/>
            <person name="Leys S.P."/>
            <person name="Shu S."/>
            <person name="Woodcroft B.J."/>
            <person name="Vervoort M."/>
            <person name="Kosik K.S."/>
            <person name="Manning G."/>
            <person name="Degnan B.M."/>
            <person name="Rokhsar D.S."/>
        </authorList>
    </citation>
    <scope>NUCLEOTIDE SEQUENCE [LARGE SCALE GENOMIC DNA]</scope>
</reference>